<reference evidence="2" key="2">
    <citation type="submission" date="2025-08" db="UniProtKB">
        <authorList>
            <consortium name="RefSeq"/>
        </authorList>
    </citation>
    <scope>IDENTIFICATION</scope>
    <source>
        <tissue evidence="2">Leaf</tissue>
    </source>
</reference>
<dbReference type="RefSeq" id="XP_010425914.1">
    <property type="nucleotide sequence ID" value="XM_010427612.2"/>
</dbReference>
<dbReference type="Proteomes" id="UP000694864">
    <property type="component" value="Chromosome 9"/>
</dbReference>
<gene>
    <name evidence="2" type="primary">LOC104710954</name>
</gene>
<reference evidence="1" key="1">
    <citation type="journal article" date="2014" name="Nat. Commun.">
        <title>The emerging biofuel crop Camelina sativa retains a highly undifferentiated hexaploid genome structure.</title>
        <authorList>
            <person name="Kagale S."/>
            <person name="Koh C."/>
            <person name="Nixon J."/>
            <person name="Bollina V."/>
            <person name="Clarke W.E."/>
            <person name="Tuteja R."/>
            <person name="Spillane C."/>
            <person name="Robinson S.J."/>
            <person name="Links M.G."/>
            <person name="Clarke C."/>
            <person name="Higgins E.E."/>
            <person name="Huebert T."/>
            <person name="Sharpe A.G."/>
            <person name="Parkin I.A."/>
        </authorList>
    </citation>
    <scope>NUCLEOTIDE SEQUENCE [LARGE SCALE GENOMIC DNA]</scope>
    <source>
        <strain evidence="1">cv. DH55</strain>
    </source>
</reference>
<organism evidence="1 2">
    <name type="scientific">Camelina sativa</name>
    <name type="common">False flax</name>
    <name type="synonym">Myagrum sativum</name>
    <dbReference type="NCBI Taxonomy" id="90675"/>
    <lineage>
        <taxon>Eukaryota</taxon>
        <taxon>Viridiplantae</taxon>
        <taxon>Streptophyta</taxon>
        <taxon>Embryophyta</taxon>
        <taxon>Tracheophyta</taxon>
        <taxon>Spermatophyta</taxon>
        <taxon>Magnoliopsida</taxon>
        <taxon>eudicotyledons</taxon>
        <taxon>Gunneridae</taxon>
        <taxon>Pentapetalae</taxon>
        <taxon>rosids</taxon>
        <taxon>malvids</taxon>
        <taxon>Brassicales</taxon>
        <taxon>Brassicaceae</taxon>
        <taxon>Camelineae</taxon>
        <taxon>Camelina</taxon>
    </lineage>
</organism>
<protein>
    <submittedName>
        <fullName evidence="2">Uncharacterized protein LOC104710954</fullName>
    </submittedName>
</protein>
<proteinExistence type="predicted"/>
<evidence type="ECO:0000313" key="1">
    <source>
        <dbReference type="Proteomes" id="UP000694864"/>
    </source>
</evidence>
<sequence>MAILGTQTPSSASTVLLCPPIRRATRFGTPCTTSIIITRSADTSFLYMGRLLEGFGVGIISYTVILNSSGHHHLTSTLSNPLYTGKQTTPIQPHVKITLSL</sequence>
<accession>A0ABM0TG51</accession>
<name>A0ABM0TG51_CAMSA</name>
<dbReference type="GeneID" id="104710954"/>
<keyword evidence="1" id="KW-1185">Reference proteome</keyword>
<evidence type="ECO:0000313" key="2">
    <source>
        <dbReference type="RefSeq" id="XP_010425914.1"/>
    </source>
</evidence>